<comment type="caution">
    <text evidence="2">The sequence shown here is derived from an EMBL/GenBank/DDBJ whole genome shotgun (WGS) entry which is preliminary data.</text>
</comment>
<dbReference type="InterPro" id="IPR016040">
    <property type="entry name" value="NAD(P)-bd_dom"/>
</dbReference>
<accession>A0ABW2CJK6</accession>
<keyword evidence="3" id="KW-1185">Reference proteome</keyword>
<dbReference type="EMBL" id="JBHSXS010000009">
    <property type="protein sequence ID" value="MFC6881667.1"/>
    <property type="molecule type" value="Genomic_DNA"/>
</dbReference>
<dbReference type="PANTHER" id="PTHR43162:SF1">
    <property type="entry name" value="PRESTALK A DIFFERENTIATION PROTEIN A"/>
    <property type="match status" value="1"/>
</dbReference>
<protein>
    <submittedName>
        <fullName evidence="2">NAD(P)H-binding protein</fullName>
    </submittedName>
</protein>
<evidence type="ECO:0000259" key="1">
    <source>
        <dbReference type="Pfam" id="PF13460"/>
    </source>
</evidence>
<feature type="domain" description="NAD(P)-binding" evidence="1">
    <location>
        <begin position="6"/>
        <end position="177"/>
    </location>
</feature>
<evidence type="ECO:0000313" key="3">
    <source>
        <dbReference type="Proteomes" id="UP001596380"/>
    </source>
</evidence>
<reference evidence="3" key="1">
    <citation type="journal article" date="2019" name="Int. J. Syst. Evol. Microbiol.">
        <title>The Global Catalogue of Microorganisms (GCM) 10K type strain sequencing project: providing services to taxonomists for standard genome sequencing and annotation.</title>
        <authorList>
            <consortium name="The Broad Institute Genomics Platform"/>
            <consortium name="The Broad Institute Genome Sequencing Center for Infectious Disease"/>
            <person name="Wu L."/>
            <person name="Ma J."/>
        </authorList>
    </citation>
    <scope>NUCLEOTIDE SEQUENCE [LARGE SCALE GENOMIC DNA]</scope>
    <source>
        <strain evidence="3">JCM 3369</strain>
    </source>
</reference>
<evidence type="ECO:0000313" key="2">
    <source>
        <dbReference type="EMBL" id="MFC6881667.1"/>
    </source>
</evidence>
<dbReference type="Proteomes" id="UP001596380">
    <property type="component" value="Unassembled WGS sequence"/>
</dbReference>
<dbReference type="PANTHER" id="PTHR43162">
    <property type="match status" value="1"/>
</dbReference>
<dbReference type="Gene3D" id="3.40.50.720">
    <property type="entry name" value="NAD(P)-binding Rossmann-like Domain"/>
    <property type="match status" value="1"/>
</dbReference>
<dbReference type="RefSeq" id="WP_160826959.1">
    <property type="nucleotide sequence ID" value="NZ_JBHSXE010000001.1"/>
</dbReference>
<dbReference type="InterPro" id="IPR036291">
    <property type="entry name" value="NAD(P)-bd_dom_sf"/>
</dbReference>
<organism evidence="2 3">
    <name type="scientific">Actinomadura yumaensis</name>
    <dbReference type="NCBI Taxonomy" id="111807"/>
    <lineage>
        <taxon>Bacteria</taxon>
        <taxon>Bacillati</taxon>
        <taxon>Actinomycetota</taxon>
        <taxon>Actinomycetes</taxon>
        <taxon>Streptosporangiales</taxon>
        <taxon>Thermomonosporaceae</taxon>
        <taxon>Actinomadura</taxon>
    </lineage>
</organism>
<gene>
    <name evidence="2" type="ORF">ACFQKB_18055</name>
</gene>
<dbReference type="Pfam" id="PF13460">
    <property type="entry name" value="NAD_binding_10"/>
    <property type="match status" value="1"/>
</dbReference>
<sequence>MIMITGATGSVGRQAVDLLLGQGAEVVAVTRDPSDAALPERARVVCGDPSRPHTLDAALHDVDAVLISPRATGSGLKELLELAAERGVRRAVLLSAITVAHPAGEPRFAQQYKDAEGLVMGSGLEWTMLRLADFAANALAWAPQITSTGVVRGAYARAATSPIHERDIATVAVQALRTGEHAGAAYTLTGPQSLDQPAKVRLIAEAVGQDVTFEEMPAEHVRRAMIAQGLPEEIPDRLLGSLADYAKNPGPTTDTVEKLVGRPALTFADWARENAAAFRR</sequence>
<dbReference type="SUPFAM" id="SSF51735">
    <property type="entry name" value="NAD(P)-binding Rossmann-fold domains"/>
    <property type="match status" value="1"/>
</dbReference>
<dbReference type="InterPro" id="IPR051604">
    <property type="entry name" value="Ergot_Alk_Oxidoreductase"/>
</dbReference>
<name>A0ABW2CJK6_9ACTN</name>
<proteinExistence type="predicted"/>